<keyword evidence="2" id="KW-1185">Reference proteome</keyword>
<protein>
    <submittedName>
        <fullName evidence="1">Uncharacterized protein</fullName>
    </submittedName>
</protein>
<organism evidence="1 2">
    <name type="scientific">Hymenobacter saemangeumensis</name>
    <dbReference type="NCBI Taxonomy" id="1084522"/>
    <lineage>
        <taxon>Bacteria</taxon>
        <taxon>Pseudomonadati</taxon>
        <taxon>Bacteroidota</taxon>
        <taxon>Cytophagia</taxon>
        <taxon>Cytophagales</taxon>
        <taxon>Hymenobacteraceae</taxon>
        <taxon>Hymenobacter</taxon>
    </lineage>
</organism>
<proteinExistence type="predicted"/>
<dbReference type="EMBL" id="BAABGZ010000060">
    <property type="protein sequence ID" value="GAA4361545.1"/>
    <property type="molecule type" value="Genomic_DNA"/>
</dbReference>
<gene>
    <name evidence="1" type="ORF">GCM10023185_28710</name>
</gene>
<sequence length="188" mass="22015">MAGRKKIRGFSRHLRRHQRWARQLSTPDFSHLAAYHYDHQKLGLNLWFGHEKPPLVIRRVWVAYLLALHSYWQQELQARHPQHYLAIWLFEPDFGHSQLVAGVGERLDYYENTFARANQPLPLPATYASLPGAADLEWTCQVHLEGFDPEDFKNSRRLSAKKHKLYQAPGCEEMVLVELGHVWVGRAR</sequence>
<dbReference type="Proteomes" id="UP001501153">
    <property type="component" value="Unassembled WGS sequence"/>
</dbReference>
<reference evidence="2" key="1">
    <citation type="journal article" date="2019" name="Int. J. Syst. Evol. Microbiol.">
        <title>The Global Catalogue of Microorganisms (GCM) 10K type strain sequencing project: providing services to taxonomists for standard genome sequencing and annotation.</title>
        <authorList>
            <consortium name="The Broad Institute Genomics Platform"/>
            <consortium name="The Broad Institute Genome Sequencing Center for Infectious Disease"/>
            <person name="Wu L."/>
            <person name="Ma J."/>
        </authorList>
    </citation>
    <scope>NUCLEOTIDE SEQUENCE [LARGE SCALE GENOMIC DNA]</scope>
    <source>
        <strain evidence="2">JCM 17923</strain>
    </source>
</reference>
<evidence type="ECO:0000313" key="1">
    <source>
        <dbReference type="EMBL" id="GAA4361545.1"/>
    </source>
</evidence>
<name>A0ABP8IKK1_9BACT</name>
<dbReference type="RefSeq" id="WP_345236776.1">
    <property type="nucleotide sequence ID" value="NZ_BAABGZ010000060.1"/>
</dbReference>
<comment type="caution">
    <text evidence="1">The sequence shown here is derived from an EMBL/GenBank/DDBJ whole genome shotgun (WGS) entry which is preliminary data.</text>
</comment>
<evidence type="ECO:0000313" key="2">
    <source>
        <dbReference type="Proteomes" id="UP001501153"/>
    </source>
</evidence>
<accession>A0ABP8IKK1</accession>